<comment type="caution">
    <text evidence="3">The sequence shown here is derived from an EMBL/GenBank/DDBJ whole genome shotgun (WGS) entry which is preliminary data.</text>
</comment>
<feature type="compositionally biased region" description="Basic residues" evidence="1">
    <location>
        <begin position="439"/>
        <end position="449"/>
    </location>
</feature>
<evidence type="ECO:0000259" key="2">
    <source>
        <dbReference type="Pfam" id="PF15499"/>
    </source>
</evidence>
<dbReference type="EMBL" id="CAJNOW010010873">
    <property type="protein sequence ID" value="CAF1589630.1"/>
    <property type="molecule type" value="Genomic_DNA"/>
</dbReference>
<dbReference type="Proteomes" id="UP000663856">
    <property type="component" value="Unassembled WGS sequence"/>
</dbReference>
<dbReference type="OrthoDB" id="10039871at2759"/>
<name>A0A815QXL9_9BILA</name>
<dbReference type="Pfam" id="PF15499">
    <property type="entry name" value="Peptidase_C98"/>
    <property type="match status" value="1"/>
</dbReference>
<dbReference type="InterPro" id="IPR028890">
    <property type="entry name" value="Peptidase_C98"/>
</dbReference>
<dbReference type="Proteomes" id="UP000663842">
    <property type="component" value="Unassembled WGS sequence"/>
</dbReference>
<gene>
    <name evidence="3" type="ORF">CJN711_LOCUS25553</name>
    <name evidence="4" type="ORF">KQP761_LOCUS21038</name>
    <name evidence="5" type="ORF">MBJ925_LOCUS3300</name>
    <name evidence="9" type="ORF">SMN809_LOCUS12512</name>
    <name evidence="8" type="ORF">UXM345_LOCUS8433</name>
    <name evidence="6" type="ORF">WKI299_LOCUS3354</name>
    <name evidence="7" type="ORF">XDN619_LOCUS5762</name>
</gene>
<dbReference type="Proteomes" id="UP000663887">
    <property type="component" value="Unassembled WGS sequence"/>
</dbReference>
<evidence type="ECO:0000313" key="7">
    <source>
        <dbReference type="EMBL" id="CAF2035061.1"/>
    </source>
</evidence>
<evidence type="ECO:0000313" key="9">
    <source>
        <dbReference type="EMBL" id="CAF4011804.1"/>
    </source>
</evidence>
<feature type="region of interest" description="Disordered" evidence="1">
    <location>
        <begin position="399"/>
        <end position="449"/>
    </location>
</feature>
<dbReference type="GO" id="GO:0032183">
    <property type="term" value="F:SUMO binding"/>
    <property type="evidence" value="ECO:0007669"/>
    <property type="project" value="InterPro"/>
</dbReference>
<feature type="domain" description="Ubiquitin-specific peptidase-like SUMO isopeptidase" evidence="2">
    <location>
        <begin position="28"/>
        <end position="230"/>
    </location>
</feature>
<proteinExistence type="predicted"/>
<accession>A0A815QXL9</accession>
<evidence type="ECO:0000313" key="3">
    <source>
        <dbReference type="EMBL" id="CAF1469186.1"/>
    </source>
</evidence>
<dbReference type="Proteomes" id="UP000663855">
    <property type="component" value="Unassembled WGS sequence"/>
</dbReference>
<dbReference type="Proteomes" id="UP000663824">
    <property type="component" value="Unassembled WGS sequence"/>
</dbReference>
<feature type="compositionally biased region" description="Low complexity" evidence="1">
    <location>
        <begin position="406"/>
        <end position="431"/>
    </location>
</feature>
<evidence type="ECO:0000313" key="10">
    <source>
        <dbReference type="Proteomes" id="UP000663855"/>
    </source>
</evidence>
<organism evidence="3 10">
    <name type="scientific">Rotaria magnacalcarata</name>
    <dbReference type="NCBI Taxonomy" id="392030"/>
    <lineage>
        <taxon>Eukaryota</taxon>
        <taxon>Metazoa</taxon>
        <taxon>Spiralia</taxon>
        <taxon>Gnathifera</taxon>
        <taxon>Rotifera</taxon>
        <taxon>Eurotatoria</taxon>
        <taxon>Bdelloidea</taxon>
        <taxon>Philodinida</taxon>
        <taxon>Philodinidae</taxon>
        <taxon>Rotaria</taxon>
    </lineage>
</organism>
<dbReference type="Proteomes" id="UP000676336">
    <property type="component" value="Unassembled WGS sequence"/>
</dbReference>
<dbReference type="EMBL" id="CAJOBI010004738">
    <property type="protein sequence ID" value="CAF4011804.1"/>
    <property type="molecule type" value="Genomic_DNA"/>
</dbReference>
<dbReference type="EMBL" id="CAJNRG010001613">
    <property type="protein sequence ID" value="CAF2035061.1"/>
    <property type="molecule type" value="Genomic_DNA"/>
</dbReference>
<evidence type="ECO:0000313" key="4">
    <source>
        <dbReference type="EMBL" id="CAF1589630.1"/>
    </source>
</evidence>
<protein>
    <recommendedName>
        <fullName evidence="2">Ubiquitin-specific peptidase-like SUMO isopeptidase domain-containing protein</fullName>
    </recommendedName>
</protein>
<dbReference type="Proteomes" id="UP000663834">
    <property type="component" value="Unassembled WGS sequence"/>
</dbReference>
<dbReference type="EMBL" id="CAJOBF010000735">
    <property type="protein sequence ID" value="CAF3861972.1"/>
    <property type="molecule type" value="Genomic_DNA"/>
</dbReference>
<reference evidence="3" key="1">
    <citation type="submission" date="2021-02" db="EMBL/GenBank/DDBJ databases">
        <authorList>
            <person name="Nowell W R."/>
        </authorList>
    </citation>
    <scope>NUCLEOTIDE SEQUENCE</scope>
</reference>
<dbReference type="EMBL" id="CAJNRF010000633">
    <property type="protein sequence ID" value="CAF1971734.1"/>
    <property type="molecule type" value="Genomic_DNA"/>
</dbReference>
<sequence length="449" mass="50071">MVSISSETIWSSMINARQLSITYYTLSTCLTDLLHRYLKISQTNKISSSLFHNLDQTLFSSSVTPSNQSKLLDEYSNILVNILKKNTIHTNIIQNVRRLFRFDSCLKELFTAELNEYCLCHECDCTISNSITDVIHDVGEIRTTLLTESSQASCACFRCGDQNQTKTITFKQFSPCLALTVNRLNINATEQLLTAQGITYELSYIIEFDSASRSITNVYLRQDSEFIKVDGQDISSRSVTINGHGKFLTLWLSRSASTSVTVTSSSELIASVPHNDTFLSPPQSAASSSQIIVNNEVTISNEIQDTTDLIDAPMESNTTVISPDIDDEQFWNSLIDQTTPANSENMSTTNNDSISDVYLTLLHSTNKDPTPIKSRAEHDRTVSSLATDIFWPLIVDQTSRRNEKNTSSSSTTQSISSNSSRTSSTIQRNSSLKQTSSARTRRIHPYSKS</sequence>
<dbReference type="EMBL" id="CAJNRE010000327">
    <property type="protein sequence ID" value="CAF1925688.1"/>
    <property type="molecule type" value="Genomic_DNA"/>
</dbReference>
<evidence type="ECO:0000256" key="1">
    <source>
        <dbReference type="SAM" id="MobiDB-lite"/>
    </source>
</evidence>
<evidence type="ECO:0000313" key="8">
    <source>
        <dbReference type="EMBL" id="CAF3861972.1"/>
    </source>
</evidence>
<evidence type="ECO:0000313" key="5">
    <source>
        <dbReference type="EMBL" id="CAF1925688.1"/>
    </source>
</evidence>
<dbReference type="EMBL" id="CAJNOV010011922">
    <property type="protein sequence ID" value="CAF1469186.1"/>
    <property type="molecule type" value="Genomic_DNA"/>
</dbReference>
<evidence type="ECO:0000313" key="6">
    <source>
        <dbReference type="EMBL" id="CAF1971734.1"/>
    </source>
</evidence>
<dbReference type="AlphaFoldDB" id="A0A815QXL9"/>